<dbReference type="Proteomes" id="UP000316621">
    <property type="component" value="Chromosome 2"/>
</dbReference>
<dbReference type="EMBL" id="CM010716">
    <property type="protein sequence ID" value="RZC51040.1"/>
    <property type="molecule type" value="Genomic_DNA"/>
</dbReference>
<dbReference type="AlphaFoldDB" id="A0A4Y7ITC7"/>
<protein>
    <submittedName>
        <fullName evidence="1">Uncharacterized protein</fullName>
    </submittedName>
</protein>
<name>A0A4Y7ITC7_PAPSO</name>
<evidence type="ECO:0000313" key="1">
    <source>
        <dbReference type="EMBL" id="RZC51040.1"/>
    </source>
</evidence>
<reference evidence="1 2" key="1">
    <citation type="journal article" date="2018" name="Science">
        <title>The opium poppy genome and morphinan production.</title>
        <authorList>
            <person name="Guo L."/>
            <person name="Winzer T."/>
            <person name="Yang X."/>
            <person name="Li Y."/>
            <person name="Ning Z."/>
            <person name="He Z."/>
            <person name="Teodor R."/>
            <person name="Lu Y."/>
            <person name="Bowser T.A."/>
            <person name="Graham I.A."/>
            <person name="Ye K."/>
        </authorList>
    </citation>
    <scope>NUCLEOTIDE SEQUENCE [LARGE SCALE GENOMIC DNA]</scope>
    <source>
        <strain evidence="2">cv. HN1</strain>
        <tissue evidence="1">Leaves</tissue>
    </source>
</reference>
<organism evidence="1 2">
    <name type="scientific">Papaver somniferum</name>
    <name type="common">Opium poppy</name>
    <dbReference type="NCBI Taxonomy" id="3469"/>
    <lineage>
        <taxon>Eukaryota</taxon>
        <taxon>Viridiplantae</taxon>
        <taxon>Streptophyta</taxon>
        <taxon>Embryophyta</taxon>
        <taxon>Tracheophyta</taxon>
        <taxon>Spermatophyta</taxon>
        <taxon>Magnoliopsida</taxon>
        <taxon>Ranunculales</taxon>
        <taxon>Papaveraceae</taxon>
        <taxon>Papaveroideae</taxon>
        <taxon>Papaver</taxon>
    </lineage>
</organism>
<proteinExistence type="predicted"/>
<gene>
    <name evidence="1" type="ORF">C5167_019459</name>
</gene>
<accession>A0A4Y7ITC7</accession>
<keyword evidence="2" id="KW-1185">Reference proteome</keyword>
<evidence type="ECO:0000313" key="2">
    <source>
        <dbReference type="Proteomes" id="UP000316621"/>
    </source>
</evidence>
<dbReference type="Gramene" id="RZC51040">
    <property type="protein sequence ID" value="RZC51040"/>
    <property type="gene ID" value="C5167_019459"/>
</dbReference>
<sequence>MNLKKRKHLWLLNPKSSSTHFSVNGCISLAERCFLLMTKYHRKPVDSTLGLSGPLGNPTTSVATRKNVLKTVAAAALV</sequence>